<reference evidence="1" key="1">
    <citation type="submission" date="2020-05" db="UniProtKB">
        <authorList>
            <consortium name="EnsemblMetazoa"/>
        </authorList>
    </citation>
    <scope>IDENTIFICATION</scope>
    <source>
        <strain evidence="1">SANGQUA</strain>
    </source>
</reference>
<organism evidence="1 2">
    <name type="scientific">Anopheles quadriannulatus</name>
    <name type="common">Mosquito</name>
    <dbReference type="NCBI Taxonomy" id="34691"/>
    <lineage>
        <taxon>Eukaryota</taxon>
        <taxon>Metazoa</taxon>
        <taxon>Ecdysozoa</taxon>
        <taxon>Arthropoda</taxon>
        <taxon>Hexapoda</taxon>
        <taxon>Insecta</taxon>
        <taxon>Pterygota</taxon>
        <taxon>Neoptera</taxon>
        <taxon>Endopterygota</taxon>
        <taxon>Diptera</taxon>
        <taxon>Nematocera</taxon>
        <taxon>Culicoidea</taxon>
        <taxon>Culicidae</taxon>
        <taxon>Anophelinae</taxon>
        <taxon>Anopheles</taxon>
    </lineage>
</organism>
<sequence length="35" mass="3960">METIDSCSIVLLTHFYCCEKKKNLSPTHPAPPVKK</sequence>
<evidence type="ECO:0000313" key="2">
    <source>
        <dbReference type="Proteomes" id="UP000076407"/>
    </source>
</evidence>
<name>A0A182XRD4_ANOQN</name>
<dbReference type="AlphaFoldDB" id="A0A182XRD4"/>
<keyword evidence="2" id="KW-1185">Reference proteome</keyword>
<dbReference type="EnsemblMetazoa" id="AQUA014409-RA">
    <property type="protein sequence ID" value="AQUA014409-PA"/>
    <property type="gene ID" value="AQUA014409"/>
</dbReference>
<proteinExistence type="predicted"/>
<protein>
    <submittedName>
        <fullName evidence="1">Uncharacterized protein</fullName>
    </submittedName>
</protein>
<accession>A0A182XRD4</accession>
<dbReference type="VEuPathDB" id="VectorBase:AQUA014409"/>
<evidence type="ECO:0000313" key="1">
    <source>
        <dbReference type="EnsemblMetazoa" id="AQUA014409-PA"/>
    </source>
</evidence>
<dbReference type="Proteomes" id="UP000076407">
    <property type="component" value="Unassembled WGS sequence"/>
</dbReference>